<name>A0A7S4FUL4_9EUGL</name>
<dbReference type="AlphaFoldDB" id="A0A7S4FUL4"/>
<reference evidence="1" key="1">
    <citation type="submission" date="2021-01" db="EMBL/GenBank/DDBJ databases">
        <authorList>
            <person name="Corre E."/>
            <person name="Pelletier E."/>
            <person name="Niang G."/>
            <person name="Scheremetjew M."/>
            <person name="Finn R."/>
            <person name="Kale V."/>
            <person name="Holt S."/>
            <person name="Cochrane G."/>
            <person name="Meng A."/>
            <person name="Brown T."/>
            <person name="Cohen L."/>
        </authorList>
    </citation>
    <scope>NUCLEOTIDE SEQUENCE</scope>
    <source>
        <strain evidence="1">CCMP1594</strain>
    </source>
</reference>
<organism evidence="1">
    <name type="scientific">Eutreptiella gymnastica</name>
    <dbReference type="NCBI Taxonomy" id="73025"/>
    <lineage>
        <taxon>Eukaryota</taxon>
        <taxon>Discoba</taxon>
        <taxon>Euglenozoa</taxon>
        <taxon>Euglenida</taxon>
        <taxon>Spirocuta</taxon>
        <taxon>Euglenophyceae</taxon>
        <taxon>Eutreptiales</taxon>
        <taxon>Eutreptiaceae</taxon>
        <taxon>Eutreptiella</taxon>
    </lineage>
</organism>
<gene>
    <name evidence="1" type="ORF">EGYM00163_LOCUS26831</name>
</gene>
<dbReference type="EMBL" id="HBJA01076415">
    <property type="protein sequence ID" value="CAE0815673.1"/>
    <property type="molecule type" value="Transcribed_RNA"/>
</dbReference>
<accession>A0A7S4FUL4</accession>
<sequence>MSCRSVTVHAPWKEACTQASLVVNCHHTLVSTWRASGHLNMQLEMSWKAQVHFQAVRAYLKHVANWCNTPVSTWRVSVHLNMQIEVSRHAQKPFLGDKADKYVVTHHMAILEGQHTWRCKYSLEIPAW</sequence>
<evidence type="ECO:0000313" key="1">
    <source>
        <dbReference type="EMBL" id="CAE0815673.1"/>
    </source>
</evidence>
<protein>
    <submittedName>
        <fullName evidence="1">Uncharacterized protein</fullName>
    </submittedName>
</protein>
<proteinExistence type="predicted"/>